<evidence type="ECO:0000256" key="5">
    <source>
        <dbReference type="ARBA" id="ARBA00038398"/>
    </source>
</evidence>
<sequence length="415" mass="45188">MMETKLAAARPRYTVPYARVGSVLDESDVEAVRELLLSGATLSAGPVRERFEEEFAALIGVRHALSVTSGTVALELAIRLLDLEPGDEVITTPQTYQATIQPLLDHDVRVRFADVDPATANIDPRRVAELITPRTRAIVLVHYGGLPADMDALMRLARAHDLIVVEDAAHALGSVVNGRRPGALGHIGCFSFHTSKNITTLGEGGMITTDRDDWAERLRRVRGNESDMVLTDRHGGFAGASGPPTGALYPGVAYTHDCHSFRRSGTNAAMSEAAAAMGLVQLGKLPGLVARRQAVAARLTAELAEFEAVRLPVVPAGVEHAQHLYTFSVDSERVDRDELVRCLHAEGVETYLRYFPLHLLPEWRARGHGLGDCPAAERAWFQEHMNLPCGPWLTDDQVELLATAVNRALVKATRD</sequence>
<dbReference type="InterPro" id="IPR000653">
    <property type="entry name" value="DegT/StrS_aminotransferase"/>
</dbReference>
<evidence type="ECO:0000256" key="1">
    <source>
        <dbReference type="ARBA" id="ARBA00001933"/>
    </source>
</evidence>
<keyword evidence="8" id="KW-1185">Reference proteome</keyword>
<comment type="caution">
    <text evidence="7">The sequence shown here is derived from an EMBL/GenBank/DDBJ whole genome shotgun (WGS) entry which is preliminary data.</text>
</comment>
<dbReference type="PANTHER" id="PTHR30244">
    <property type="entry name" value="TRANSAMINASE"/>
    <property type="match status" value="1"/>
</dbReference>
<accession>A0ABQ2M7U7</accession>
<dbReference type="EMBL" id="BMNG01000009">
    <property type="protein sequence ID" value="GGO47934.1"/>
    <property type="molecule type" value="Genomic_DNA"/>
</dbReference>
<dbReference type="PANTHER" id="PTHR30244:SF34">
    <property type="entry name" value="DTDP-4-AMINO-4,6-DIDEOXYGALACTOSE TRANSAMINASE"/>
    <property type="match status" value="1"/>
</dbReference>
<dbReference type="Pfam" id="PF01041">
    <property type="entry name" value="DegT_DnrJ_EryC1"/>
    <property type="match status" value="1"/>
</dbReference>
<reference evidence="8" key="1">
    <citation type="journal article" date="2019" name="Int. J. Syst. Evol. Microbiol.">
        <title>The Global Catalogue of Microorganisms (GCM) 10K type strain sequencing project: providing services to taxonomists for standard genome sequencing and annotation.</title>
        <authorList>
            <consortium name="The Broad Institute Genomics Platform"/>
            <consortium name="The Broad Institute Genome Sequencing Center for Infectious Disease"/>
            <person name="Wu L."/>
            <person name="Ma J."/>
        </authorList>
    </citation>
    <scope>NUCLEOTIDE SEQUENCE [LARGE SCALE GENOMIC DNA]</scope>
    <source>
        <strain evidence="8">CGMCC 4.7349</strain>
    </source>
</reference>
<keyword evidence="3" id="KW-0808">Transferase</keyword>
<evidence type="ECO:0000256" key="3">
    <source>
        <dbReference type="ARBA" id="ARBA00022679"/>
    </source>
</evidence>
<dbReference type="SUPFAM" id="SSF53383">
    <property type="entry name" value="PLP-dependent transferases"/>
    <property type="match status" value="1"/>
</dbReference>
<dbReference type="Gene3D" id="3.90.1150.10">
    <property type="entry name" value="Aspartate Aminotransferase, domain 1"/>
    <property type="match status" value="1"/>
</dbReference>
<dbReference type="CDD" id="cd00616">
    <property type="entry name" value="AHBA_syn"/>
    <property type="match status" value="1"/>
</dbReference>
<evidence type="ECO:0000256" key="2">
    <source>
        <dbReference type="ARBA" id="ARBA00022576"/>
    </source>
</evidence>
<evidence type="ECO:0000256" key="4">
    <source>
        <dbReference type="ARBA" id="ARBA00022898"/>
    </source>
</evidence>
<keyword evidence="2 7" id="KW-0032">Aminotransferase</keyword>
<protein>
    <submittedName>
        <fullName evidence="7">Aminotransferase DegT</fullName>
    </submittedName>
</protein>
<dbReference type="InterPro" id="IPR015424">
    <property type="entry name" value="PyrdxlP-dep_Trfase"/>
</dbReference>
<evidence type="ECO:0000313" key="8">
    <source>
        <dbReference type="Proteomes" id="UP000656881"/>
    </source>
</evidence>
<dbReference type="GO" id="GO:0008483">
    <property type="term" value="F:transaminase activity"/>
    <property type="evidence" value="ECO:0007669"/>
    <property type="project" value="UniProtKB-KW"/>
</dbReference>
<name>A0ABQ2M7U7_9ACTN</name>
<dbReference type="InterPro" id="IPR015422">
    <property type="entry name" value="PyrdxlP-dep_Trfase_small"/>
</dbReference>
<organism evidence="7 8">
    <name type="scientific">Streptomyces lasiicapitis</name>
    <dbReference type="NCBI Taxonomy" id="1923961"/>
    <lineage>
        <taxon>Bacteria</taxon>
        <taxon>Bacillati</taxon>
        <taxon>Actinomycetota</taxon>
        <taxon>Actinomycetes</taxon>
        <taxon>Kitasatosporales</taxon>
        <taxon>Streptomycetaceae</taxon>
        <taxon>Streptomyces</taxon>
    </lineage>
</organism>
<dbReference type="PIRSF" id="PIRSF000390">
    <property type="entry name" value="PLP_StrS"/>
    <property type="match status" value="1"/>
</dbReference>
<comment type="cofactor">
    <cofactor evidence="1">
        <name>pyridoxal 5'-phosphate</name>
        <dbReference type="ChEBI" id="CHEBI:597326"/>
    </cofactor>
</comment>
<dbReference type="RefSeq" id="WP_229697119.1">
    <property type="nucleotide sequence ID" value="NZ_BMNG01000009.1"/>
</dbReference>
<evidence type="ECO:0000313" key="7">
    <source>
        <dbReference type="EMBL" id="GGO47934.1"/>
    </source>
</evidence>
<gene>
    <name evidence="7" type="ORF">GCM10012286_42370</name>
</gene>
<proteinExistence type="inferred from homology"/>
<dbReference type="Proteomes" id="UP000656881">
    <property type="component" value="Unassembled WGS sequence"/>
</dbReference>
<dbReference type="Gene3D" id="3.40.640.10">
    <property type="entry name" value="Type I PLP-dependent aspartate aminotransferase-like (Major domain)"/>
    <property type="match status" value="1"/>
</dbReference>
<keyword evidence="4 6" id="KW-0663">Pyridoxal phosphate</keyword>
<comment type="similarity">
    <text evidence="5">Belongs to the DegT/DnrJ/EryC1 family. L-glutamine:2-deoxy-scyllo-inosose/scyllo-inosose aminotransferase subfamily.</text>
</comment>
<evidence type="ECO:0000256" key="6">
    <source>
        <dbReference type="RuleBase" id="RU004508"/>
    </source>
</evidence>
<dbReference type="InterPro" id="IPR015421">
    <property type="entry name" value="PyrdxlP-dep_Trfase_major"/>
</dbReference>